<keyword evidence="1" id="KW-1133">Transmembrane helix</keyword>
<gene>
    <name evidence="2" type="ORF">LSH36_1126g00036</name>
</gene>
<dbReference type="InterPro" id="IPR049352">
    <property type="entry name" value="Rost"/>
</dbReference>
<dbReference type="PANTHER" id="PTHR12242">
    <property type="entry name" value="OS02G0130600 PROTEIN-RELATED"/>
    <property type="match status" value="1"/>
</dbReference>
<dbReference type="Pfam" id="PF21534">
    <property type="entry name" value="Rost"/>
    <property type="match status" value="1"/>
</dbReference>
<dbReference type="GO" id="GO:0016020">
    <property type="term" value="C:membrane"/>
    <property type="evidence" value="ECO:0007669"/>
    <property type="project" value="TreeGrafter"/>
</dbReference>
<sequence>MEASYSCTECAAFEFQPENVAPVHNNRNHFLRSQWNIPWLVYVIYRVVVALLFTAWILADFFDEAGKFYKDDYAIWLVFATNWGFLLLGVCAVMHAVIVLTAYVKSKHCVTGNQSNASEYELLDQDVDGFSSTLPCLMSLPENLRGLDIPLMIFWVLYNCSANGALVVTTSYWTFLVTADKAGFLINTMSRLKHTLNTVYVVFDLLFSATPIRIFHVIYPLFWGAIYTVFNVVYFTNNGLGPNGKPYAYYVMDWRNPLESALTCSIGFILSTVMQCVLYGLYRLRLFVYAKLTHARYDSMTLDDAGSLLSGDVGSPSDDEADNILPAAVRNRAASYSSTETMERETAREKAENGVGLELADVVRAQATPYKADIP</sequence>
<organism evidence="2 3">
    <name type="scientific">Paralvinella palmiformis</name>
    <dbReference type="NCBI Taxonomy" id="53620"/>
    <lineage>
        <taxon>Eukaryota</taxon>
        <taxon>Metazoa</taxon>
        <taxon>Spiralia</taxon>
        <taxon>Lophotrochozoa</taxon>
        <taxon>Annelida</taxon>
        <taxon>Polychaeta</taxon>
        <taxon>Sedentaria</taxon>
        <taxon>Canalipalpata</taxon>
        <taxon>Terebellida</taxon>
        <taxon>Terebelliformia</taxon>
        <taxon>Alvinellidae</taxon>
        <taxon>Paralvinella</taxon>
    </lineage>
</organism>
<evidence type="ECO:0000313" key="3">
    <source>
        <dbReference type="Proteomes" id="UP001208570"/>
    </source>
</evidence>
<reference evidence="2" key="1">
    <citation type="journal article" date="2023" name="Mol. Biol. Evol.">
        <title>Third-Generation Sequencing Reveals the Adaptive Role of the Epigenome in Three Deep-Sea Polychaetes.</title>
        <authorList>
            <person name="Perez M."/>
            <person name="Aroh O."/>
            <person name="Sun Y."/>
            <person name="Lan Y."/>
            <person name="Juniper S.K."/>
            <person name="Young C.R."/>
            <person name="Angers B."/>
            <person name="Qian P.Y."/>
        </authorList>
    </citation>
    <scope>NUCLEOTIDE SEQUENCE</scope>
    <source>
        <strain evidence="2">P08H-3</strain>
    </source>
</reference>
<feature type="transmembrane region" description="Helical" evidence="1">
    <location>
        <begin position="260"/>
        <end position="282"/>
    </location>
</feature>
<proteinExistence type="predicted"/>
<feature type="transmembrane region" description="Helical" evidence="1">
    <location>
        <begin position="74"/>
        <end position="104"/>
    </location>
</feature>
<dbReference type="AlphaFoldDB" id="A0AAD9MRD3"/>
<feature type="transmembrane region" description="Helical" evidence="1">
    <location>
        <begin position="39"/>
        <end position="59"/>
    </location>
</feature>
<keyword evidence="1" id="KW-0472">Membrane</keyword>
<comment type="caution">
    <text evidence="2">The sequence shown here is derived from an EMBL/GenBank/DDBJ whole genome shotgun (WGS) entry which is preliminary data.</text>
</comment>
<evidence type="ECO:0000313" key="2">
    <source>
        <dbReference type="EMBL" id="KAK2141293.1"/>
    </source>
</evidence>
<evidence type="ECO:0000256" key="1">
    <source>
        <dbReference type="SAM" id="Phobius"/>
    </source>
</evidence>
<name>A0AAD9MRD3_9ANNE</name>
<dbReference type="EMBL" id="JAODUP010001126">
    <property type="protein sequence ID" value="KAK2141293.1"/>
    <property type="molecule type" value="Genomic_DNA"/>
</dbReference>
<keyword evidence="1" id="KW-0812">Transmembrane</keyword>
<feature type="transmembrane region" description="Helical" evidence="1">
    <location>
        <begin position="153"/>
        <end position="175"/>
    </location>
</feature>
<accession>A0AAD9MRD3</accession>
<dbReference type="PANTHER" id="PTHR12242:SF45">
    <property type="entry name" value="MARVEL DOMAIN-CONTAINING PROTEIN"/>
    <property type="match status" value="1"/>
</dbReference>
<keyword evidence="3" id="KW-1185">Reference proteome</keyword>
<dbReference type="Proteomes" id="UP001208570">
    <property type="component" value="Unassembled WGS sequence"/>
</dbReference>
<feature type="transmembrane region" description="Helical" evidence="1">
    <location>
        <begin position="221"/>
        <end position="240"/>
    </location>
</feature>
<protein>
    <submittedName>
        <fullName evidence="2">Uncharacterized protein</fullName>
    </submittedName>
</protein>